<dbReference type="EMBL" id="QEAS01000004">
    <property type="protein sequence ID" value="PWG81610.1"/>
    <property type="molecule type" value="Genomic_DNA"/>
</dbReference>
<comment type="caution">
    <text evidence="1">The sequence shown here is derived from an EMBL/GenBank/DDBJ whole genome shotgun (WGS) entry which is preliminary data.</text>
</comment>
<dbReference type="AlphaFoldDB" id="A0A2U2PJQ0"/>
<organism evidence="1 2">
    <name type="scientific">Pararcticibacter amylolyticus</name>
    <dbReference type="NCBI Taxonomy" id="2173175"/>
    <lineage>
        <taxon>Bacteria</taxon>
        <taxon>Pseudomonadati</taxon>
        <taxon>Bacteroidota</taxon>
        <taxon>Sphingobacteriia</taxon>
        <taxon>Sphingobacteriales</taxon>
        <taxon>Sphingobacteriaceae</taxon>
        <taxon>Pararcticibacter</taxon>
    </lineage>
</organism>
<evidence type="ECO:0000313" key="1">
    <source>
        <dbReference type="EMBL" id="PWG81610.1"/>
    </source>
</evidence>
<proteinExistence type="predicted"/>
<dbReference type="Gene3D" id="2.180.10.10">
    <property type="entry name" value="RHS repeat-associated core"/>
    <property type="match status" value="1"/>
</dbReference>
<dbReference type="RefSeq" id="WP_109415094.1">
    <property type="nucleotide sequence ID" value="NZ_QEAS01000004.1"/>
</dbReference>
<dbReference type="Proteomes" id="UP000245647">
    <property type="component" value="Unassembled WGS sequence"/>
</dbReference>
<sequence length="501" mass="58377">MRVREVISRSSDGKDIRKIYRYGTNEDGWGNISDPFHPEWPQNFMYEGLIMHYWDFVAGDYFQETASYRTRDFLADPYISFDIGVGGNSVTYDAVTEYMVEDGKLTNKIVSNYSIGFNAIRGYNLKQFNITDNYEVINYPKKFSDTENSWVKSQLRSRDYYKKNGSDFSLIRSERYSFDDIERDVAWDMPTYRHTVVTGYYDDLNHARDPQDVVERIQLEREKEFHENVCSVFGYGYRKYNTGEQKLIEAKTIDYTPQGEIHTVQTSDFEPTYLLKRSDEITSSNNSSYKNEFFYPFDQAGNSVYSTMVDSNILAPVVESRSYQNNQLLKTERTNYKNWGDNIISPVNQVLQAPNAVTDTLVKFLGYDKNGKLLSVSRHKGPKTNYVYSYNGKYPIAKIDNADYSVIESLLGGSNAIEYFRIKSNPSDSEITAFLAPLFNNAVSGRFYVSKYTYKPMVGMTSETDSKGQTTYYEYDNFQRLWRIKDQNGKVLKEYNYHYKQ</sequence>
<accession>A0A2U2PJQ0</accession>
<dbReference type="OrthoDB" id="680656at2"/>
<evidence type="ECO:0000313" key="2">
    <source>
        <dbReference type="Proteomes" id="UP000245647"/>
    </source>
</evidence>
<reference evidence="1 2" key="1">
    <citation type="submission" date="2018-04" db="EMBL/GenBank/DDBJ databases">
        <title>Pedobacter chongqingensis sp. nov., isolated from a rottenly hemp rope.</title>
        <authorList>
            <person name="Cai Y."/>
        </authorList>
    </citation>
    <scope>NUCLEOTIDE SEQUENCE [LARGE SCALE GENOMIC DNA]</scope>
    <source>
        <strain evidence="1 2">FJ4-8</strain>
    </source>
</reference>
<name>A0A2U2PJQ0_9SPHI</name>
<protein>
    <recommendedName>
        <fullName evidence="3">Sugar-binding protein</fullName>
    </recommendedName>
</protein>
<gene>
    <name evidence="1" type="ORF">DDR33_07200</name>
</gene>
<keyword evidence="2" id="KW-1185">Reference proteome</keyword>
<evidence type="ECO:0008006" key="3">
    <source>
        <dbReference type="Google" id="ProtNLM"/>
    </source>
</evidence>